<feature type="transmembrane region" description="Helical" evidence="1">
    <location>
        <begin position="564"/>
        <end position="582"/>
    </location>
</feature>
<sequence>MTTKVRSVIFDTAVHKLKQLQVFQGRRRELPTALTAFPRISISRSFIDYSRYSRDIEIKNVRYILSKNISTTPITQSAKSTAQTATITHAPSTDHLPPLPVRIALVSTTTAIATPSFPAVGFLYAILRFTVPDANLRKAMEGRWGTLLSFTTWTLLPSLYHGSIVSLLLPCAIGNAIVAGSVYGCIDLVCGGPAGTAGQMNKAFKAPWIMGSGIGAAVGYIAPNHVYGPVMEYIYGLEGMAQSVNYVMSVPFATEVSVVTGAVAGMILHPLLYYPINGVPGLHWSYFSGLALALSSSTLYYIYYHREDVGLPVPAGSFITEAELELAESVLRYNAVSGEVESYSLRSGRYVGPQQKHLEGRRIADTMRSYSKTGNAVFDDRLLAFIYNFWDSNLTSRYPDHVVDLKPTQLLECKQESMAITDASVFFLLDQHVKCTEVDASRSEALRDLTSILDKINALQNRNKSTFDSLEEVCVAIELLMIIKRMSNTENNAVIDPTLVPDLERFVRKRFPDIMLYKRDEYLPGLSVESQLQEAGWEGSTFSESISKWEAVCREKAHQMQKRIGFSVLAGVLLSIVVSSVTGRS</sequence>
<dbReference type="AlphaFoldDB" id="A0ABD3QF65"/>
<gene>
    <name evidence="2" type="ORF">HJC23_011873</name>
</gene>
<keyword evidence="1" id="KW-0812">Transmembrane</keyword>
<evidence type="ECO:0000313" key="2">
    <source>
        <dbReference type="EMBL" id="KAL3798569.1"/>
    </source>
</evidence>
<dbReference type="EMBL" id="JABMIG020000045">
    <property type="protein sequence ID" value="KAL3798569.1"/>
    <property type="molecule type" value="Genomic_DNA"/>
</dbReference>
<comment type="caution">
    <text evidence="2">The sequence shown here is derived from an EMBL/GenBank/DDBJ whole genome shotgun (WGS) entry which is preliminary data.</text>
</comment>
<accession>A0ABD3QF65</accession>
<protein>
    <submittedName>
        <fullName evidence="2">Uncharacterized protein</fullName>
    </submittedName>
</protein>
<name>A0ABD3QF65_9STRA</name>
<organism evidence="2 3">
    <name type="scientific">Cyclotella cryptica</name>
    <dbReference type="NCBI Taxonomy" id="29204"/>
    <lineage>
        <taxon>Eukaryota</taxon>
        <taxon>Sar</taxon>
        <taxon>Stramenopiles</taxon>
        <taxon>Ochrophyta</taxon>
        <taxon>Bacillariophyta</taxon>
        <taxon>Coscinodiscophyceae</taxon>
        <taxon>Thalassiosirophycidae</taxon>
        <taxon>Stephanodiscales</taxon>
        <taxon>Stephanodiscaceae</taxon>
        <taxon>Cyclotella</taxon>
    </lineage>
</organism>
<keyword evidence="3" id="KW-1185">Reference proteome</keyword>
<evidence type="ECO:0000256" key="1">
    <source>
        <dbReference type="SAM" id="Phobius"/>
    </source>
</evidence>
<dbReference type="Proteomes" id="UP001516023">
    <property type="component" value="Unassembled WGS sequence"/>
</dbReference>
<reference evidence="2 3" key="1">
    <citation type="journal article" date="2020" name="G3 (Bethesda)">
        <title>Improved Reference Genome for Cyclotella cryptica CCMP332, a Model for Cell Wall Morphogenesis, Salinity Adaptation, and Lipid Production in Diatoms (Bacillariophyta).</title>
        <authorList>
            <person name="Roberts W.R."/>
            <person name="Downey K.M."/>
            <person name="Ruck E.C."/>
            <person name="Traller J.C."/>
            <person name="Alverson A.J."/>
        </authorList>
    </citation>
    <scope>NUCLEOTIDE SEQUENCE [LARGE SCALE GENOMIC DNA]</scope>
    <source>
        <strain evidence="2 3">CCMP332</strain>
    </source>
</reference>
<feature type="transmembrane region" description="Helical" evidence="1">
    <location>
        <begin position="284"/>
        <end position="303"/>
    </location>
</feature>
<keyword evidence="1" id="KW-1133">Transmembrane helix</keyword>
<keyword evidence="1" id="KW-0472">Membrane</keyword>
<proteinExistence type="predicted"/>
<feature type="transmembrane region" description="Helical" evidence="1">
    <location>
        <begin position="250"/>
        <end position="272"/>
    </location>
</feature>
<evidence type="ECO:0000313" key="3">
    <source>
        <dbReference type="Proteomes" id="UP001516023"/>
    </source>
</evidence>